<evidence type="ECO:0000313" key="7">
    <source>
        <dbReference type="Proteomes" id="UP000663879"/>
    </source>
</evidence>
<evidence type="ECO:0000256" key="3">
    <source>
        <dbReference type="ARBA" id="ARBA00022737"/>
    </source>
</evidence>
<dbReference type="Proteomes" id="UP000663879">
    <property type="component" value="Unassembled WGS sequence"/>
</dbReference>
<dbReference type="PANTHER" id="PTHR10552">
    <property type="entry name" value="U2 SMALL NUCLEAR RIBONUCLEOPROTEIN A"/>
    <property type="match status" value="1"/>
</dbReference>
<keyword evidence="2" id="KW-0433">Leucine-rich repeat</keyword>
<dbReference type="InterPro" id="IPR032675">
    <property type="entry name" value="LRR_dom_sf"/>
</dbReference>
<comment type="similarity">
    <text evidence="5">Belongs to the U2 small nuclear ribonucleoprotein A family.</text>
</comment>
<dbReference type="PROSITE" id="PS51450">
    <property type="entry name" value="LRR"/>
    <property type="match status" value="1"/>
</dbReference>
<dbReference type="GO" id="GO:0005686">
    <property type="term" value="C:U2 snRNP"/>
    <property type="evidence" value="ECO:0007669"/>
    <property type="project" value="TreeGrafter"/>
</dbReference>
<keyword evidence="4" id="KW-0539">Nucleus</keyword>
<gene>
    <name evidence="6" type="ORF">OXX778_LOCUS18963</name>
</gene>
<dbReference type="GO" id="GO:0030620">
    <property type="term" value="F:U2 snRNA binding"/>
    <property type="evidence" value="ECO:0007669"/>
    <property type="project" value="InterPro"/>
</dbReference>
<reference evidence="6" key="1">
    <citation type="submission" date="2021-02" db="EMBL/GenBank/DDBJ databases">
        <authorList>
            <person name="Nowell W R."/>
        </authorList>
    </citation>
    <scope>NUCLEOTIDE SEQUENCE</scope>
    <source>
        <strain evidence="6">Ploen Becks lab</strain>
    </source>
</reference>
<evidence type="ECO:0000313" key="6">
    <source>
        <dbReference type="EMBL" id="CAF1053930.1"/>
    </source>
</evidence>
<dbReference type="SUPFAM" id="SSF52058">
    <property type="entry name" value="L domain-like"/>
    <property type="match status" value="1"/>
</dbReference>
<dbReference type="Pfam" id="PF14580">
    <property type="entry name" value="LRR_9"/>
    <property type="match status" value="1"/>
</dbReference>
<evidence type="ECO:0000256" key="4">
    <source>
        <dbReference type="ARBA" id="ARBA00023242"/>
    </source>
</evidence>
<evidence type="ECO:0000256" key="2">
    <source>
        <dbReference type="ARBA" id="ARBA00022614"/>
    </source>
</evidence>
<evidence type="ECO:0000256" key="1">
    <source>
        <dbReference type="ARBA" id="ARBA00004123"/>
    </source>
</evidence>
<keyword evidence="3" id="KW-0677">Repeat</keyword>
<dbReference type="GO" id="GO:0000398">
    <property type="term" value="P:mRNA splicing, via spliceosome"/>
    <property type="evidence" value="ECO:0007669"/>
    <property type="project" value="InterPro"/>
</dbReference>
<dbReference type="PANTHER" id="PTHR10552:SF6">
    <property type="entry name" value="U2 SMALL NUCLEAR RIBONUCLEOPROTEIN A"/>
    <property type="match status" value="1"/>
</dbReference>
<dbReference type="AlphaFoldDB" id="A0A814KTC1"/>
<comment type="subcellular location">
    <subcellularLocation>
        <location evidence="1">Nucleus</location>
    </subcellularLocation>
</comment>
<dbReference type="InterPro" id="IPR001611">
    <property type="entry name" value="Leu-rich_rpt"/>
</dbReference>
<comment type="caution">
    <text evidence="6">The sequence shown here is derived from an EMBL/GenBank/DDBJ whole genome shotgun (WGS) entry which is preliminary data.</text>
</comment>
<dbReference type="OrthoDB" id="433501at2759"/>
<dbReference type="EMBL" id="CAJNOC010005496">
    <property type="protein sequence ID" value="CAF1053930.1"/>
    <property type="molecule type" value="Genomic_DNA"/>
</dbReference>
<proteinExistence type="inferred from homology"/>
<accession>A0A814KTC1</accession>
<protein>
    <submittedName>
        <fullName evidence="6">Uncharacterized protein</fullName>
    </submittedName>
</protein>
<name>A0A814KTC1_9BILA</name>
<sequence>MVRLTPELIEDSFQYINPVKEYELCLRGYKIGLIENLGATLNQFDTIDFSDNEIRRLDGFPLLTKIKSLIFNNNKIQFVGQNLSHFLPNIENLVLTNNNIEDLIEIDNLASFKTLKYLTLLRNPVAALKHYRLYTIYRIPSLRVLDFKRIRDKERQEAQKLYKGKKLKKSETPKTFVPGEQMDKLSLNQADFNQKQQQRVERAQPSKEDIDAIRLAISQAKSIEEIEQLNAMLRSGIIPSHLKQQVAASAAKSNNSIVEDE</sequence>
<keyword evidence="7" id="KW-1185">Reference proteome</keyword>
<dbReference type="InterPro" id="IPR044640">
    <property type="entry name" value="RU2A"/>
</dbReference>
<organism evidence="6 7">
    <name type="scientific">Brachionus calyciflorus</name>
    <dbReference type="NCBI Taxonomy" id="104777"/>
    <lineage>
        <taxon>Eukaryota</taxon>
        <taxon>Metazoa</taxon>
        <taxon>Spiralia</taxon>
        <taxon>Gnathifera</taxon>
        <taxon>Rotifera</taxon>
        <taxon>Eurotatoria</taxon>
        <taxon>Monogononta</taxon>
        <taxon>Pseudotrocha</taxon>
        <taxon>Ploima</taxon>
        <taxon>Brachionidae</taxon>
        <taxon>Brachionus</taxon>
    </lineage>
</organism>
<dbReference type="FunFam" id="3.80.10.10:FF:000026">
    <property type="entry name" value="U2 small nuclear ribonucleoprotein A"/>
    <property type="match status" value="1"/>
</dbReference>
<dbReference type="Gene3D" id="3.80.10.10">
    <property type="entry name" value="Ribonuclease Inhibitor"/>
    <property type="match status" value="1"/>
</dbReference>
<evidence type="ECO:0000256" key="5">
    <source>
        <dbReference type="ARBA" id="ARBA00024196"/>
    </source>
</evidence>